<feature type="transmembrane region" description="Helical" evidence="5">
    <location>
        <begin position="20"/>
        <end position="40"/>
    </location>
</feature>
<sequence length="418" mass="47181">MNSSSSLPFGLNMDTQLQGNNQLFAGTAAAATIGLLWYLLKTDKNAVKHISGWPLIGQWDFFTRRYDFIKEGFESLPQETSFGFNILKHQVVALRGEQARKVFFDKKDLSFTEGYRLLFGAVPTVKDIVPEEVEKNDQESLSFFLRRLSPLLRMDRLADLTPHFMSDIERNTVNWGTSGKFDPFNVIYSIVFQLTIRAVGAREIADSVEKCKELERMYWRVETGTTPTSVLLPWLPSDARKQKVAATGEIFNVFDGIIKARKSEDRREEDALQVLMDLGDSTTEIISFIMATLFAGIVNSGLMSAWIFIFLDQEPEWKDKVVQELRGLLNKYAPVSESYGTVGERLSKIPPQGWENEMPVLEACLRETIRLIGTGALLRRVVNGDLEVGGRKIPNGSFLVHLSGETHSNPEIYPNPSK</sequence>
<comment type="similarity">
    <text evidence="1">Belongs to the cytochrome P450 family.</text>
</comment>
<dbReference type="STRING" id="1108050.A0A0B7FAG0"/>
<proteinExistence type="inferred from homology"/>
<dbReference type="GO" id="GO:0020037">
    <property type="term" value="F:heme binding"/>
    <property type="evidence" value="ECO:0007669"/>
    <property type="project" value="InterPro"/>
</dbReference>
<feature type="transmembrane region" description="Helical" evidence="5">
    <location>
        <begin position="285"/>
        <end position="311"/>
    </location>
</feature>
<dbReference type="InterPro" id="IPR036396">
    <property type="entry name" value="Cyt_P450_sf"/>
</dbReference>
<dbReference type="EMBL" id="LN679111">
    <property type="protein sequence ID" value="CEL53198.1"/>
    <property type="molecule type" value="Genomic_DNA"/>
</dbReference>
<keyword evidence="3" id="KW-0479">Metal-binding</keyword>
<dbReference type="SUPFAM" id="SSF48264">
    <property type="entry name" value="Cytochrome P450"/>
    <property type="match status" value="1"/>
</dbReference>
<dbReference type="GO" id="GO:0005506">
    <property type="term" value="F:iron ion binding"/>
    <property type="evidence" value="ECO:0007669"/>
    <property type="project" value="InterPro"/>
</dbReference>
<dbReference type="GO" id="GO:0016705">
    <property type="term" value="F:oxidoreductase activity, acting on paired donors, with incorporation or reduction of molecular oxygen"/>
    <property type="evidence" value="ECO:0007669"/>
    <property type="project" value="InterPro"/>
</dbReference>
<dbReference type="SMR" id="A0A0B7FAG0"/>
<keyword evidence="2" id="KW-0349">Heme</keyword>
<protein>
    <recommendedName>
        <fullName evidence="8">Cytochrome P450</fullName>
    </recommendedName>
</protein>
<keyword evidence="5" id="KW-1133">Transmembrane helix</keyword>
<evidence type="ECO:0000256" key="3">
    <source>
        <dbReference type="ARBA" id="ARBA00022723"/>
    </source>
</evidence>
<dbReference type="AlphaFoldDB" id="A0A0B7FAG0"/>
<evidence type="ECO:0000313" key="6">
    <source>
        <dbReference type="EMBL" id="CEL53198.1"/>
    </source>
</evidence>
<keyword evidence="7" id="KW-1185">Reference proteome</keyword>
<dbReference type="Proteomes" id="UP000059188">
    <property type="component" value="Unassembled WGS sequence"/>
</dbReference>
<dbReference type="Gene3D" id="1.10.630.10">
    <property type="entry name" value="Cytochrome P450"/>
    <property type="match status" value="1"/>
</dbReference>
<organism evidence="6 7">
    <name type="scientific">Thanatephorus cucumeris (strain AG1-IB / isolate 7/3/14)</name>
    <name type="common">Lettuce bottom rot fungus</name>
    <name type="synonym">Rhizoctonia solani</name>
    <dbReference type="NCBI Taxonomy" id="1108050"/>
    <lineage>
        <taxon>Eukaryota</taxon>
        <taxon>Fungi</taxon>
        <taxon>Dikarya</taxon>
        <taxon>Basidiomycota</taxon>
        <taxon>Agaricomycotina</taxon>
        <taxon>Agaricomycetes</taxon>
        <taxon>Cantharellales</taxon>
        <taxon>Ceratobasidiaceae</taxon>
        <taxon>Rhizoctonia</taxon>
        <taxon>Rhizoctonia solani AG-1</taxon>
    </lineage>
</organism>
<gene>
    <name evidence="6" type="ORF">RSOLAG1IB_06163</name>
</gene>
<keyword evidence="5" id="KW-0812">Transmembrane</keyword>
<dbReference type="GO" id="GO:0004497">
    <property type="term" value="F:monooxygenase activity"/>
    <property type="evidence" value="ECO:0007669"/>
    <property type="project" value="InterPro"/>
</dbReference>
<dbReference type="OrthoDB" id="1055148at2759"/>
<evidence type="ECO:0000256" key="1">
    <source>
        <dbReference type="ARBA" id="ARBA00010617"/>
    </source>
</evidence>
<keyword evidence="5" id="KW-0472">Membrane</keyword>
<evidence type="ECO:0000256" key="2">
    <source>
        <dbReference type="ARBA" id="ARBA00022617"/>
    </source>
</evidence>
<dbReference type="PANTHER" id="PTHR24304">
    <property type="entry name" value="CYTOCHROME P450 FAMILY 7"/>
    <property type="match status" value="1"/>
</dbReference>
<name>A0A0B7FAG0_THACB</name>
<dbReference type="Pfam" id="PF00067">
    <property type="entry name" value="p450"/>
    <property type="match status" value="1"/>
</dbReference>
<reference evidence="6 7" key="1">
    <citation type="submission" date="2014-11" db="EMBL/GenBank/DDBJ databases">
        <authorList>
            <person name="Wibberg Daniel"/>
        </authorList>
    </citation>
    <scope>NUCLEOTIDE SEQUENCE [LARGE SCALE GENOMIC DNA]</scope>
    <source>
        <strain evidence="6">Rhizoctonia solani AG1-IB 7/3/14</strain>
    </source>
</reference>
<accession>A0A0B7FAG0</accession>
<evidence type="ECO:0008006" key="8">
    <source>
        <dbReference type="Google" id="ProtNLM"/>
    </source>
</evidence>
<evidence type="ECO:0000256" key="5">
    <source>
        <dbReference type="SAM" id="Phobius"/>
    </source>
</evidence>
<dbReference type="PANTHER" id="PTHR24304:SF2">
    <property type="entry name" value="24-HYDROXYCHOLESTEROL 7-ALPHA-HYDROXYLASE"/>
    <property type="match status" value="1"/>
</dbReference>
<evidence type="ECO:0000313" key="7">
    <source>
        <dbReference type="Proteomes" id="UP000059188"/>
    </source>
</evidence>
<evidence type="ECO:0000256" key="4">
    <source>
        <dbReference type="ARBA" id="ARBA00023004"/>
    </source>
</evidence>
<keyword evidence="4" id="KW-0408">Iron</keyword>
<dbReference type="InterPro" id="IPR001128">
    <property type="entry name" value="Cyt_P450"/>
</dbReference>
<dbReference type="InterPro" id="IPR050529">
    <property type="entry name" value="CYP450_sterol_14alpha_dmase"/>
</dbReference>